<dbReference type="PROSITE" id="PS00109">
    <property type="entry name" value="PROTEIN_KINASE_TYR"/>
    <property type="match status" value="1"/>
</dbReference>
<evidence type="ECO:0000313" key="3">
    <source>
        <dbReference type="Proteomes" id="UP000054845"/>
    </source>
</evidence>
<feature type="compositionally biased region" description="Polar residues" evidence="1">
    <location>
        <begin position="503"/>
        <end position="519"/>
    </location>
</feature>
<feature type="region of interest" description="Disordered" evidence="1">
    <location>
        <begin position="496"/>
        <end position="534"/>
    </location>
</feature>
<dbReference type="OrthoDB" id="10474364at2759"/>
<sequence>MSRFTWTVTRPRERRCSYRLEWETEDQALALVQASLFQLMAASHRFDLYPAHLLYRRATFVDTIEDQVFRGIIAPDDADAEVDAHCARAYESAFKVQQSIIAQVSTSIARVPAERISSIVTLPGDLVAWAAPYVDRCLGNTLVMELTYASQIAFDQQDRRQWTTKHELSTQCLSPALRMAQHFVNQLYDKDREQATAESPEAARALAHWMHEKDISDSLPPALMTAATTSRSAARWDYALFEKRHVGNDCTDASIVALVEVKQWVPPSLLVDLLQLANRPIPARGLGVTLQDGCVDGVAERLLAQVVRYCYDTGVRTGAILTGSMLMVIDVDGDASEAMQITLRTPIIVAPSAPPRATSTSQGYDADGRSVGQTALSNPASIMAPRSYEDRAVLAKDPGHDVARLTQAVFIVDRPLFRGLCATVHSASCEGAAQELLAKVYRRPHPDEVYFMDFTEDRIDEVQLESIARHEATIYGLLWPVQGTCAPRLLATLSRQPDHGTSEQEPSAESCCTTTTLPASSISSPGSSKELGANTPAPSVGVHALLLEDVGKLLASHTLEDLQHTLATCGNTQALSSSSSKEVQDKVVGAIQAVFVHSAQQIHRCGVLHRDIAARNMCLRVVNGTLQGVFIDFHMACPVNTFDQPKEAFEQEIKNVSDEVERTLLRLFKEKAKH</sequence>
<name>A0A0P1BEP4_9BASI</name>
<dbReference type="SUPFAM" id="SSF56112">
    <property type="entry name" value="Protein kinase-like (PK-like)"/>
    <property type="match status" value="1"/>
</dbReference>
<proteinExistence type="predicted"/>
<accession>A0A0P1BEP4</accession>
<dbReference type="InterPro" id="IPR011009">
    <property type="entry name" value="Kinase-like_dom_sf"/>
</dbReference>
<keyword evidence="2" id="KW-0418">Kinase</keyword>
<dbReference type="InterPro" id="IPR008266">
    <property type="entry name" value="Tyr_kinase_AS"/>
</dbReference>
<keyword evidence="2" id="KW-0808">Transferase</keyword>
<keyword evidence="3" id="KW-1185">Reference proteome</keyword>
<dbReference type="AlphaFoldDB" id="A0A0P1BEP4"/>
<reference evidence="2 3" key="1">
    <citation type="submission" date="2014-09" db="EMBL/GenBank/DDBJ databases">
        <authorList>
            <person name="Magalhaes I.L.F."/>
            <person name="Oliveira U."/>
            <person name="Santos F.R."/>
            <person name="Vidigal T.H.D.A."/>
            <person name="Brescovit A.D."/>
            <person name="Santos A.J."/>
        </authorList>
    </citation>
    <scope>NUCLEOTIDE SEQUENCE [LARGE SCALE GENOMIC DNA]</scope>
</reference>
<dbReference type="Proteomes" id="UP000054845">
    <property type="component" value="Unassembled WGS sequence"/>
</dbReference>
<dbReference type="GO" id="GO:0004672">
    <property type="term" value="F:protein kinase activity"/>
    <property type="evidence" value="ECO:0007669"/>
    <property type="project" value="InterPro"/>
</dbReference>
<evidence type="ECO:0000313" key="2">
    <source>
        <dbReference type="EMBL" id="CEH14689.1"/>
    </source>
</evidence>
<protein>
    <submittedName>
        <fullName evidence="2">Tyrosine-protein kinase, active site</fullName>
    </submittedName>
</protein>
<organism evidence="2 3">
    <name type="scientific">Ceraceosorus bombacis</name>
    <dbReference type="NCBI Taxonomy" id="401625"/>
    <lineage>
        <taxon>Eukaryota</taxon>
        <taxon>Fungi</taxon>
        <taxon>Dikarya</taxon>
        <taxon>Basidiomycota</taxon>
        <taxon>Ustilaginomycotina</taxon>
        <taxon>Exobasidiomycetes</taxon>
        <taxon>Ceraceosorales</taxon>
        <taxon>Ceraceosoraceae</taxon>
        <taxon>Ceraceosorus</taxon>
    </lineage>
</organism>
<evidence type="ECO:0000256" key="1">
    <source>
        <dbReference type="SAM" id="MobiDB-lite"/>
    </source>
</evidence>
<dbReference type="EMBL" id="CCYA01000247">
    <property type="protein sequence ID" value="CEH14689.1"/>
    <property type="molecule type" value="Genomic_DNA"/>
</dbReference>